<feature type="compositionally biased region" description="Polar residues" evidence="1">
    <location>
        <begin position="114"/>
        <end position="130"/>
    </location>
</feature>
<evidence type="ECO:0000313" key="2">
    <source>
        <dbReference type="EMBL" id="OAJ40654.1"/>
    </source>
</evidence>
<gene>
    <name evidence="2" type="ORF">BDEG_24361</name>
</gene>
<protein>
    <submittedName>
        <fullName evidence="2">Uncharacterized protein</fullName>
    </submittedName>
</protein>
<feature type="region of interest" description="Disordered" evidence="1">
    <location>
        <begin position="1"/>
        <end position="20"/>
    </location>
</feature>
<sequence length="200" mass="22329">MTDKHHGSSLLDNHMKTIPDNPIHQEAVDKKISGQSLKGIDNVSQHSIHFDKNHAQNDVAHSHTKYHTKSSDSLSGNHDHKNHTFDQLPKLAKKGSKASIHKLNVDHADATPHAPSTQSNSVKGSNTSLNKIRKSIHRRESATGSQHKLADKAAKEASVDSLQPKDARETDRMSSSLFIRYRCICFGSRPSYYDQRDLEL</sequence>
<evidence type="ECO:0000256" key="1">
    <source>
        <dbReference type="SAM" id="MobiDB-lite"/>
    </source>
</evidence>
<organism evidence="2 3">
    <name type="scientific">Batrachochytrium dendrobatidis (strain JEL423)</name>
    <dbReference type="NCBI Taxonomy" id="403673"/>
    <lineage>
        <taxon>Eukaryota</taxon>
        <taxon>Fungi</taxon>
        <taxon>Fungi incertae sedis</taxon>
        <taxon>Chytridiomycota</taxon>
        <taxon>Chytridiomycota incertae sedis</taxon>
        <taxon>Chytridiomycetes</taxon>
        <taxon>Rhizophydiales</taxon>
        <taxon>Rhizophydiales incertae sedis</taxon>
        <taxon>Batrachochytrium</taxon>
    </lineage>
</organism>
<feature type="region of interest" description="Disordered" evidence="1">
    <location>
        <begin position="60"/>
        <end position="84"/>
    </location>
</feature>
<accession>A0A177WLW1</accession>
<reference evidence="2 3" key="2">
    <citation type="submission" date="2016-05" db="EMBL/GenBank/DDBJ databases">
        <title>Lineage-specific infection strategies underlie the spectrum of fungal disease in amphibians.</title>
        <authorList>
            <person name="Cuomo C.A."/>
            <person name="Farrer R.A."/>
            <person name="James T."/>
            <person name="Longcore J."/>
            <person name="Birren B."/>
        </authorList>
    </citation>
    <scope>NUCLEOTIDE SEQUENCE [LARGE SCALE GENOMIC DNA]</scope>
    <source>
        <strain evidence="2 3">JEL423</strain>
    </source>
</reference>
<proteinExistence type="predicted"/>
<feature type="compositionally biased region" description="Basic and acidic residues" evidence="1">
    <location>
        <begin position="148"/>
        <end position="171"/>
    </location>
</feature>
<dbReference type="AlphaFoldDB" id="A0A177WLW1"/>
<name>A0A177WLW1_BATDL</name>
<reference evidence="2 3" key="1">
    <citation type="submission" date="2006-10" db="EMBL/GenBank/DDBJ databases">
        <title>The Genome Sequence of Batrachochytrium dendrobatidis JEL423.</title>
        <authorList>
            <consortium name="The Broad Institute Genome Sequencing Platform"/>
            <person name="Birren B."/>
            <person name="Lander E."/>
            <person name="Galagan J."/>
            <person name="Cuomo C."/>
            <person name="Devon K."/>
            <person name="Jaffe D."/>
            <person name="Butler J."/>
            <person name="Alvarez P."/>
            <person name="Gnerre S."/>
            <person name="Grabherr M."/>
            <person name="Kleber M."/>
            <person name="Mauceli E."/>
            <person name="Brockman W."/>
            <person name="Young S."/>
            <person name="LaButti K."/>
            <person name="Sykes S."/>
            <person name="DeCaprio D."/>
            <person name="Crawford M."/>
            <person name="Koehrsen M."/>
            <person name="Engels R."/>
            <person name="Montgomery P."/>
            <person name="Pearson M."/>
            <person name="Howarth C."/>
            <person name="Larson L."/>
            <person name="White J."/>
            <person name="O'Leary S."/>
            <person name="Kodira C."/>
            <person name="Zeng Q."/>
            <person name="Yandava C."/>
            <person name="Alvarado L."/>
            <person name="Longcore J."/>
            <person name="James T."/>
        </authorList>
    </citation>
    <scope>NUCLEOTIDE SEQUENCE [LARGE SCALE GENOMIC DNA]</scope>
    <source>
        <strain evidence="2 3">JEL423</strain>
    </source>
</reference>
<dbReference type="EMBL" id="DS022304">
    <property type="protein sequence ID" value="OAJ40654.1"/>
    <property type="molecule type" value="Genomic_DNA"/>
</dbReference>
<dbReference type="VEuPathDB" id="FungiDB:BDEG_24361"/>
<dbReference type="Proteomes" id="UP000077115">
    <property type="component" value="Unassembled WGS sequence"/>
</dbReference>
<evidence type="ECO:0000313" key="3">
    <source>
        <dbReference type="Proteomes" id="UP000077115"/>
    </source>
</evidence>
<feature type="region of interest" description="Disordered" evidence="1">
    <location>
        <begin position="108"/>
        <end position="171"/>
    </location>
</feature>